<gene>
    <name evidence="2" type="ORF">OPHB3_3845</name>
</gene>
<dbReference type="InterPro" id="IPR027417">
    <property type="entry name" value="P-loop_NTPase"/>
</dbReference>
<name>A0A0U9HIS3_9BACI</name>
<dbReference type="Gene3D" id="3.40.50.300">
    <property type="entry name" value="P-loop containing nucleotide triphosphate hydrolases"/>
    <property type="match status" value="1"/>
</dbReference>
<reference evidence="2 3" key="2">
    <citation type="journal article" date="2016" name="Genome Announc.">
        <title>Draft Genome Sequence of Oceanobacillus picturae Heshi-B3, Isolated from Fermented Rice Bran in a Traditional Japanese Seafood Dish.</title>
        <authorList>
            <person name="Akuzawa S."/>
            <person name="Nagaoka J."/>
            <person name="Kanekatsu M."/>
            <person name="Kanesaki Y."/>
            <person name="Suzuki T."/>
        </authorList>
    </citation>
    <scope>NUCLEOTIDE SEQUENCE [LARGE SCALE GENOMIC DNA]</scope>
    <source>
        <strain evidence="2 3">Heshi-B3</strain>
    </source>
</reference>
<dbReference type="PANTHER" id="PTHR37816">
    <property type="entry name" value="YALI0E33011P"/>
    <property type="match status" value="1"/>
</dbReference>
<feature type="domain" description="ATPase AAA-type core" evidence="1">
    <location>
        <begin position="10"/>
        <end position="42"/>
    </location>
</feature>
<comment type="caution">
    <text evidence="2">The sequence shown here is derived from an EMBL/GenBank/DDBJ whole genome shotgun (WGS) entry which is preliminary data.</text>
</comment>
<reference evidence="3" key="1">
    <citation type="submission" date="2015-07" db="EMBL/GenBank/DDBJ databases">
        <title>Draft Genome Sequence of Oceanobacillus picturae Heshi-B3 that Was Isolated from Fermented Rice Bran with Aging Salted Mackerel, Which Was Named Heshiko as Traditional Fermented Seafood in Japan.</title>
        <authorList>
            <person name="Akuzawa S."/>
            <person name="Nakagawa J."/>
            <person name="Kanekatsu T."/>
            <person name="Kanesaki Y."/>
            <person name="Suzuki T."/>
        </authorList>
    </citation>
    <scope>NUCLEOTIDE SEQUENCE [LARGE SCALE GENOMIC DNA]</scope>
    <source>
        <strain evidence="3">Heshi-B3</strain>
    </source>
</reference>
<dbReference type="InterPro" id="IPR003959">
    <property type="entry name" value="ATPase_AAA_core"/>
</dbReference>
<evidence type="ECO:0000259" key="1">
    <source>
        <dbReference type="Pfam" id="PF00004"/>
    </source>
</evidence>
<dbReference type="AlphaFoldDB" id="A0A0U9HIS3"/>
<accession>A0A0U9HIS3</accession>
<dbReference type="PANTHER" id="PTHR37816:SF2">
    <property type="entry name" value="DNA TOPOLOGY MODULATION PROTEIN FLAR-RELATED PROTEIN"/>
    <property type="match status" value="1"/>
</dbReference>
<dbReference type="SUPFAM" id="SSF52540">
    <property type="entry name" value="P-loop containing nucleoside triphosphate hydrolases"/>
    <property type="match status" value="1"/>
</dbReference>
<sequence>MNKTPKRIHIVGSVGSGKTTLAREISSKLGIPYYELDNVVWIRDESGDIRRTDQERERCLNSIMQSESWITEGVHTADWASPCFHLADLTYFRKKSPSSSM</sequence>
<dbReference type="RefSeq" id="WP_369405179.1">
    <property type="nucleotide sequence ID" value="NZ_BBXV01000075.1"/>
</dbReference>
<dbReference type="Pfam" id="PF00004">
    <property type="entry name" value="AAA"/>
    <property type="match status" value="1"/>
</dbReference>
<dbReference type="InterPro" id="IPR052922">
    <property type="entry name" value="Cytidylate_Kinase-2"/>
</dbReference>
<protein>
    <submittedName>
        <fullName evidence="2">DNA topology modulation protein FlaR</fullName>
    </submittedName>
</protein>
<dbReference type="Proteomes" id="UP000052946">
    <property type="component" value="Unassembled WGS sequence"/>
</dbReference>
<proteinExistence type="predicted"/>
<evidence type="ECO:0000313" key="2">
    <source>
        <dbReference type="EMBL" id="GAQ19860.1"/>
    </source>
</evidence>
<organism evidence="2 3">
    <name type="scientific">Oceanobacillus picturae</name>
    <dbReference type="NCBI Taxonomy" id="171693"/>
    <lineage>
        <taxon>Bacteria</taxon>
        <taxon>Bacillati</taxon>
        <taxon>Bacillota</taxon>
        <taxon>Bacilli</taxon>
        <taxon>Bacillales</taxon>
        <taxon>Bacillaceae</taxon>
        <taxon>Oceanobacillus</taxon>
    </lineage>
</organism>
<dbReference type="EMBL" id="BBXV01000075">
    <property type="protein sequence ID" value="GAQ19860.1"/>
    <property type="molecule type" value="Genomic_DNA"/>
</dbReference>
<dbReference type="GO" id="GO:0016887">
    <property type="term" value="F:ATP hydrolysis activity"/>
    <property type="evidence" value="ECO:0007669"/>
    <property type="project" value="InterPro"/>
</dbReference>
<dbReference type="GO" id="GO:0005524">
    <property type="term" value="F:ATP binding"/>
    <property type="evidence" value="ECO:0007669"/>
    <property type="project" value="InterPro"/>
</dbReference>
<evidence type="ECO:0000313" key="3">
    <source>
        <dbReference type="Proteomes" id="UP000052946"/>
    </source>
</evidence>